<protein>
    <submittedName>
        <fullName evidence="10">AI-2E family transporter</fullName>
    </submittedName>
</protein>
<dbReference type="RefSeq" id="WP_251803650.1">
    <property type="nucleotide sequence ID" value="NZ_JAMQOL010000067.1"/>
</dbReference>
<feature type="transmembrane region" description="Helical" evidence="9">
    <location>
        <begin position="279"/>
        <end position="307"/>
    </location>
</feature>
<feature type="transmembrane region" description="Helical" evidence="9">
    <location>
        <begin position="112"/>
        <end position="132"/>
    </location>
</feature>
<keyword evidence="5 9" id="KW-0812">Transmembrane</keyword>
<name>A0ABT0YEE0_9ACTN</name>
<feature type="region of interest" description="Disordered" evidence="8">
    <location>
        <begin position="386"/>
        <end position="415"/>
    </location>
</feature>
<proteinExistence type="inferred from homology"/>
<comment type="caution">
    <text evidence="10">The sequence shown here is derived from an EMBL/GenBank/DDBJ whole genome shotgun (WGS) entry which is preliminary data.</text>
</comment>
<comment type="similarity">
    <text evidence="2">Belongs to the autoinducer-2 exporter (AI-2E) (TC 2.A.86) family.</text>
</comment>
<organism evidence="10 11">
    <name type="scientific">Paractinoplanes hotanensis</name>
    <dbReference type="NCBI Taxonomy" id="2906497"/>
    <lineage>
        <taxon>Bacteria</taxon>
        <taxon>Bacillati</taxon>
        <taxon>Actinomycetota</taxon>
        <taxon>Actinomycetes</taxon>
        <taxon>Micromonosporales</taxon>
        <taxon>Micromonosporaceae</taxon>
        <taxon>Paractinoplanes</taxon>
    </lineage>
</organism>
<feature type="transmembrane region" description="Helical" evidence="9">
    <location>
        <begin position="52"/>
        <end position="73"/>
    </location>
</feature>
<feature type="transmembrane region" description="Helical" evidence="9">
    <location>
        <begin position="79"/>
        <end position="100"/>
    </location>
</feature>
<keyword evidence="6 9" id="KW-1133">Transmembrane helix</keyword>
<evidence type="ECO:0000256" key="4">
    <source>
        <dbReference type="ARBA" id="ARBA00022475"/>
    </source>
</evidence>
<dbReference type="Pfam" id="PF01594">
    <property type="entry name" value="AI-2E_transport"/>
    <property type="match status" value="1"/>
</dbReference>
<feature type="transmembrane region" description="Helical" evidence="9">
    <location>
        <begin position="348"/>
        <end position="375"/>
    </location>
</feature>
<keyword evidence="7 9" id="KW-0472">Membrane</keyword>
<dbReference type="InterPro" id="IPR002549">
    <property type="entry name" value="AI-2E-like"/>
</dbReference>
<accession>A0ABT0YEE0</accession>
<evidence type="ECO:0000256" key="1">
    <source>
        <dbReference type="ARBA" id="ARBA00004651"/>
    </source>
</evidence>
<evidence type="ECO:0000256" key="7">
    <source>
        <dbReference type="ARBA" id="ARBA00023136"/>
    </source>
</evidence>
<comment type="subcellular location">
    <subcellularLocation>
        <location evidence="1">Cell membrane</location>
        <topology evidence="1">Multi-pass membrane protein</topology>
    </subcellularLocation>
</comment>
<evidence type="ECO:0000256" key="6">
    <source>
        <dbReference type="ARBA" id="ARBA00022989"/>
    </source>
</evidence>
<dbReference type="Proteomes" id="UP001523216">
    <property type="component" value="Unassembled WGS sequence"/>
</dbReference>
<feature type="transmembrane region" description="Helical" evidence="9">
    <location>
        <begin position="246"/>
        <end position="273"/>
    </location>
</feature>
<feature type="compositionally biased region" description="Acidic residues" evidence="8">
    <location>
        <begin position="399"/>
        <end position="415"/>
    </location>
</feature>
<feature type="transmembrane region" description="Helical" evidence="9">
    <location>
        <begin position="189"/>
        <end position="213"/>
    </location>
</feature>
<sequence length="415" mass="42898">MPNHRTSRITPPHGNSTVVGGATTVRQRIYRLQRGMNGGMTVPGERTPFQRLLRAGAAAAAVLVLAVAAYTAARVLARVAPLSMAVIAALLLAALISPLTNRLKRTGLPGTPAALIGVVGLLAVLTASSYFIGHRAAGQLDDLQVQVVEGAGRLRQTLLDMLPGLDQGRLDDITARLVQGLRDALPSPYAGITTATETLAAVLLAIALLFFFLRDGDRMWSWLTGLVPGPRARAADRAGRAAWQTLVSYTHGVVAVAAVDAIGIGAALFLLGVPLAVSLAVLTFVSAFVPIIGATVAGAAATLVTLVTNGPRDAVIVLIVVIVVQQAEGNLLQPFIMRRAVRLHPVVTLLAVTAGTLVAGIAGALIAVPACAVAYHAVLGYRARDDDAAPVSGSRPVSEDTDGAGDERPAEDDNP</sequence>
<dbReference type="PANTHER" id="PTHR21716:SF53">
    <property type="entry name" value="PERMEASE PERM-RELATED"/>
    <property type="match status" value="1"/>
</dbReference>
<dbReference type="EMBL" id="JAMQOL010000067">
    <property type="protein sequence ID" value="MCM4083882.1"/>
    <property type="molecule type" value="Genomic_DNA"/>
</dbReference>
<evidence type="ECO:0000256" key="2">
    <source>
        <dbReference type="ARBA" id="ARBA00009773"/>
    </source>
</evidence>
<keyword evidence="11" id="KW-1185">Reference proteome</keyword>
<evidence type="ECO:0000256" key="5">
    <source>
        <dbReference type="ARBA" id="ARBA00022692"/>
    </source>
</evidence>
<evidence type="ECO:0000313" key="11">
    <source>
        <dbReference type="Proteomes" id="UP001523216"/>
    </source>
</evidence>
<reference evidence="10 11" key="1">
    <citation type="submission" date="2022-06" db="EMBL/GenBank/DDBJ databases">
        <title>Actinoplanes abujensis sp. nov., isolated from Nigerian arid soil.</title>
        <authorList>
            <person name="Ding P."/>
        </authorList>
    </citation>
    <scope>NUCLEOTIDE SEQUENCE [LARGE SCALE GENOMIC DNA]</scope>
    <source>
        <strain evidence="11">TRM88002</strain>
    </source>
</reference>
<evidence type="ECO:0000256" key="9">
    <source>
        <dbReference type="SAM" id="Phobius"/>
    </source>
</evidence>
<dbReference type="PANTHER" id="PTHR21716">
    <property type="entry name" value="TRANSMEMBRANE PROTEIN"/>
    <property type="match status" value="1"/>
</dbReference>
<evidence type="ECO:0000256" key="8">
    <source>
        <dbReference type="SAM" id="MobiDB-lite"/>
    </source>
</evidence>
<evidence type="ECO:0000313" key="10">
    <source>
        <dbReference type="EMBL" id="MCM4083882.1"/>
    </source>
</evidence>
<evidence type="ECO:0000256" key="3">
    <source>
        <dbReference type="ARBA" id="ARBA00022448"/>
    </source>
</evidence>
<keyword evidence="3" id="KW-0813">Transport</keyword>
<keyword evidence="4" id="KW-1003">Cell membrane</keyword>
<feature type="transmembrane region" description="Helical" evidence="9">
    <location>
        <begin position="314"/>
        <end position="336"/>
    </location>
</feature>
<gene>
    <name evidence="10" type="ORF">LXN57_40685</name>
</gene>